<dbReference type="AlphaFoldDB" id="G8QZ86"/>
<evidence type="ECO:0000313" key="2">
    <source>
        <dbReference type="Proteomes" id="UP000005631"/>
    </source>
</evidence>
<dbReference type="STRING" id="926562.Oweho_0451"/>
<protein>
    <submittedName>
        <fullName evidence="1">Uncharacterized protein</fullName>
    </submittedName>
</protein>
<dbReference type="KEGG" id="oho:Oweho_0451"/>
<name>G8QZ86_OWEHD</name>
<sequence>MGAKLLRFKRKNKEHFTMEIAATALKLFSKNGIRAVSKQDIINAAREKMNLPISKDEILEQCMAEIESEIRKIVPKTHDPLLSPADQILRIYNDLFHYMLNFNLAFFNDLRKYHSMHFNYLMEVLEDSIYNEVKRLLKKGKAQGNIMFWIDVDLECFIHKTMLTQILSEFNLQTNDYTIEQIYTQIFTVRFKGIQVDISD</sequence>
<dbReference type="HOGENOM" id="CLU_1365081_0_0_10"/>
<evidence type="ECO:0000313" key="1">
    <source>
        <dbReference type="EMBL" id="AEV31469.1"/>
    </source>
</evidence>
<reference evidence="1 2" key="1">
    <citation type="journal article" date="2012" name="Stand. Genomic Sci.">
        <title>Genome sequence of the orange-pigmented seawater bacterium Owenweeksia hongkongensis type strain (UST20020801(T)).</title>
        <authorList>
            <person name="Riedel T."/>
            <person name="Held B."/>
            <person name="Nolan M."/>
            <person name="Lucas S."/>
            <person name="Lapidus A."/>
            <person name="Tice H."/>
            <person name="Del Rio T.G."/>
            <person name="Cheng J.F."/>
            <person name="Han C."/>
            <person name="Tapia R."/>
            <person name="Goodwin L.A."/>
            <person name="Pitluck S."/>
            <person name="Liolios K."/>
            <person name="Mavromatis K."/>
            <person name="Pagani I."/>
            <person name="Ivanova N."/>
            <person name="Mikhailova N."/>
            <person name="Pati A."/>
            <person name="Chen A."/>
            <person name="Palaniappan K."/>
            <person name="Rohde M."/>
            <person name="Tindall B.J."/>
            <person name="Detter J.C."/>
            <person name="Goker M."/>
            <person name="Woyke T."/>
            <person name="Bristow J."/>
            <person name="Eisen J.A."/>
            <person name="Markowitz V."/>
            <person name="Hugenholtz P."/>
            <person name="Klenk H.P."/>
            <person name="Kyrpides N.C."/>
        </authorList>
    </citation>
    <scope>NUCLEOTIDE SEQUENCE</scope>
    <source>
        <strain evidence="2">DSM 17368 / JCM 12287 / NRRL B-23963</strain>
    </source>
</reference>
<dbReference type="Proteomes" id="UP000005631">
    <property type="component" value="Chromosome"/>
</dbReference>
<dbReference type="Gene3D" id="1.10.357.10">
    <property type="entry name" value="Tetracycline Repressor, domain 2"/>
    <property type="match status" value="1"/>
</dbReference>
<gene>
    <name evidence="1" type="ordered locus">Oweho_0451</name>
</gene>
<organism evidence="1 2">
    <name type="scientific">Owenweeksia hongkongensis (strain DSM 17368 / CIP 108786 / JCM 12287 / NRRL B-23963 / UST20020801)</name>
    <dbReference type="NCBI Taxonomy" id="926562"/>
    <lineage>
        <taxon>Bacteria</taxon>
        <taxon>Pseudomonadati</taxon>
        <taxon>Bacteroidota</taxon>
        <taxon>Flavobacteriia</taxon>
        <taxon>Flavobacteriales</taxon>
        <taxon>Owenweeksiaceae</taxon>
        <taxon>Owenweeksia</taxon>
    </lineage>
</organism>
<keyword evidence="2" id="KW-1185">Reference proteome</keyword>
<dbReference type="EMBL" id="CP003156">
    <property type="protein sequence ID" value="AEV31469.1"/>
    <property type="molecule type" value="Genomic_DNA"/>
</dbReference>
<accession>G8QZ86</accession>
<proteinExistence type="predicted"/>